<dbReference type="Gene3D" id="1.10.3430.10">
    <property type="entry name" value="Ammonium transporter AmtB like domains"/>
    <property type="match status" value="1"/>
</dbReference>
<dbReference type="Pfam" id="PF00909">
    <property type="entry name" value="Ammonium_transp"/>
    <property type="match status" value="1"/>
</dbReference>
<evidence type="ECO:0000259" key="10">
    <source>
        <dbReference type="Pfam" id="PF00909"/>
    </source>
</evidence>
<feature type="transmembrane region" description="Helical" evidence="8">
    <location>
        <begin position="152"/>
        <end position="174"/>
    </location>
</feature>
<feature type="transmembrane region" description="Helical" evidence="8">
    <location>
        <begin position="318"/>
        <end position="336"/>
    </location>
</feature>
<evidence type="ECO:0000256" key="1">
    <source>
        <dbReference type="ARBA" id="ARBA00004141"/>
    </source>
</evidence>
<keyword evidence="6 8" id="KW-0472">Membrane</keyword>
<proteinExistence type="inferred from homology"/>
<evidence type="ECO:0000256" key="8">
    <source>
        <dbReference type="RuleBase" id="RU362002"/>
    </source>
</evidence>
<evidence type="ECO:0000256" key="2">
    <source>
        <dbReference type="ARBA" id="ARBA00005887"/>
    </source>
</evidence>
<dbReference type="GO" id="GO:0097272">
    <property type="term" value="P:ammonium homeostasis"/>
    <property type="evidence" value="ECO:0007669"/>
    <property type="project" value="TreeGrafter"/>
</dbReference>
<feature type="transmembrane region" description="Helical" evidence="8">
    <location>
        <begin position="380"/>
        <end position="406"/>
    </location>
</feature>
<evidence type="ECO:0000256" key="6">
    <source>
        <dbReference type="ARBA" id="ARBA00023136"/>
    </source>
</evidence>
<feature type="transmembrane region" description="Helical" evidence="8">
    <location>
        <begin position="194"/>
        <end position="211"/>
    </location>
</feature>
<dbReference type="FunFam" id="1.10.3430.10:FF:000008">
    <property type="entry name" value="Ammonium transporter"/>
    <property type="match status" value="1"/>
</dbReference>
<feature type="transmembrane region" description="Helical" evidence="8">
    <location>
        <begin position="80"/>
        <end position="98"/>
    </location>
</feature>
<dbReference type="Proteomes" id="UP000037175">
    <property type="component" value="Unassembled WGS sequence"/>
</dbReference>
<feature type="transmembrane region" description="Helical" evidence="8">
    <location>
        <begin position="348"/>
        <end position="368"/>
    </location>
</feature>
<dbReference type="InterPro" id="IPR029020">
    <property type="entry name" value="Ammonium/urea_transptr"/>
</dbReference>
<gene>
    <name evidence="11" type="ORF">Tfer_1475</name>
</gene>
<accession>A0A0L6W2U8</accession>
<sequence precursor="true">MSKMIRILMITLLFILTTIGVAWAGDGPTAESNAVAIDTAWTLIAGFLVFFMQAGFAMVETGLTRAKNAGNIIMKNLMDFAVGTIAYWLVGFGLMFGASKAGLFGTSLFGATGNADHLGLSVPLMAFLIFQTVFAATAATIVSGAMAERTKFIAYIIYSAVISLIIYPIVGHWIWNSEGWLFKKGMIDFAGSTVVHSVGGWAALVGAAILGPRIGKYGKDGKVNVIPGHSITLAALGVFILWFGWFGFNPGSTLSATNLKIAEIAVTTNIAAAAGACLAMIFTWIRYGKPDVSMTLNGALAGLVAITAGTAAVNNVGAAAIGAMAGVLVVLAVEFFDKVAKIDDPVGAISVHGVCGSFGTIMVGLFAVDGGLLYGGGVDLLITQVTGVVAVFIWTVVTTGILFLVLKYTVGLRVTENEELEGLDLGEHGMVAYGDFVLRGTTSVNYSSPGIVSPTSVGQTVEKLL</sequence>
<feature type="transmembrane region" description="Helical" evidence="8">
    <location>
        <begin position="118"/>
        <end position="140"/>
    </location>
</feature>
<keyword evidence="7 8" id="KW-0924">Ammonia transport</keyword>
<keyword evidence="9" id="KW-0732">Signal</keyword>
<organism evidence="11 12">
    <name type="scientific">Thermincola ferriacetica</name>
    <dbReference type="NCBI Taxonomy" id="281456"/>
    <lineage>
        <taxon>Bacteria</taxon>
        <taxon>Bacillati</taxon>
        <taxon>Bacillota</taxon>
        <taxon>Clostridia</taxon>
        <taxon>Eubacteriales</taxon>
        <taxon>Thermincolaceae</taxon>
        <taxon>Thermincola</taxon>
    </lineage>
</organism>
<comment type="similarity">
    <text evidence="2 8">Belongs to the ammonia transporter channel (TC 1.A.11.2) family.</text>
</comment>
<evidence type="ECO:0000313" key="11">
    <source>
        <dbReference type="EMBL" id="KNZ69865.1"/>
    </source>
</evidence>
<keyword evidence="5 8" id="KW-1133">Transmembrane helix</keyword>
<feature type="transmembrane region" description="Helical" evidence="8">
    <location>
        <begin position="264"/>
        <end position="285"/>
    </location>
</feature>
<dbReference type="AlphaFoldDB" id="A0A0L6W2U8"/>
<keyword evidence="12" id="KW-1185">Reference proteome</keyword>
<feature type="domain" description="Ammonium transporter AmtB-like" evidence="10">
    <location>
        <begin position="40"/>
        <end position="433"/>
    </location>
</feature>
<evidence type="ECO:0000256" key="5">
    <source>
        <dbReference type="ARBA" id="ARBA00022989"/>
    </source>
</evidence>
<dbReference type="SUPFAM" id="SSF111352">
    <property type="entry name" value="Ammonium transporter"/>
    <property type="match status" value="1"/>
</dbReference>
<feature type="chain" id="PRO_5005568941" description="Ammonium transporter" evidence="9">
    <location>
        <begin position="25"/>
        <end position="465"/>
    </location>
</feature>
<evidence type="ECO:0000256" key="3">
    <source>
        <dbReference type="ARBA" id="ARBA00022448"/>
    </source>
</evidence>
<feature type="transmembrane region" description="Helical" evidence="8">
    <location>
        <begin position="223"/>
        <end position="244"/>
    </location>
</feature>
<keyword evidence="4 8" id="KW-0812">Transmembrane</keyword>
<dbReference type="InterPro" id="IPR001905">
    <property type="entry name" value="Ammonium_transpt"/>
</dbReference>
<protein>
    <recommendedName>
        <fullName evidence="8">Ammonium transporter</fullName>
    </recommendedName>
</protein>
<comment type="subcellular location">
    <subcellularLocation>
        <location evidence="8">Cell membrane</location>
        <topology evidence="8">Multi-pass membrane protein</topology>
    </subcellularLocation>
    <subcellularLocation>
        <location evidence="1">Membrane</location>
        <topology evidence="1">Multi-pass membrane protein</topology>
    </subcellularLocation>
</comment>
<evidence type="ECO:0000256" key="9">
    <source>
        <dbReference type="SAM" id="SignalP"/>
    </source>
</evidence>
<dbReference type="GO" id="GO:0008519">
    <property type="term" value="F:ammonium channel activity"/>
    <property type="evidence" value="ECO:0007669"/>
    <property type="project" value="InterPro"/>
</dbReference>
<reference evidence="12" key="1">
    <citation type="submission" date="2015-07" db="EMBL/GenBank/DDBJ databases">
        <title>Complete Genome of Thermincola ferriacetica strain Z-0001T.</title>
        <authorList>
            <person name="Lusk B."/>
            <person name="Badalamenti J.P."/>
            <person name="Parameswaran P."/>
            <person name="Bond D.R."/>
            <person name="Torres C.I."/>
        </authorList>
    </citation>
    <scope>NUCLEOTIDE SEQUENCE [LARGE SCALE GENOMIC DNA]</scope>
    <source>
        <strain evidence="12">Z-0001</strain>
    </source>
</reference>
<dbReference type="PATRIC" id="fig|281456.6.peg.1577"/>
<evidence type="ECO:0000256" key="7">
    <source>
        <dbReference type="ARBA" id="ARBA00023177"/>
    </source>
</evidence>
<dbReference type="PROSITE" id="PS01219">
    <property type="entry name" value="AMMONIUM_TRANSP"/>
    <property type="match status" value="1"/>
</dbReference>
<dbReference type="PANTHER" id="PTHR11730">
    <property type="entry name" value="AMMONIUM TRANSPORTER"/>
    <property type="match status" value="1"/>
</dbReference>
<dbReference type="PANTHER" id="PTHR11730:SF89">
    <property type="entry name" value="AMMONIUM TRANSPORTER SLL0108-RELATED"/>
    <property type="match status" value="1"/>
</dbReference>
<feature type="signal peptide" evidence="9">
    <location>
        <begin position="1"/>
        <end position="24"/>
    </location>
</feature>
<dbReference type="InterPro" id="IPR024041">
    <property type="entry name" value="NH4_transpt_AmtB-like_dom"/>
</dbReference>
<dbReference type="InterPro" id="IPR018047">
    <property type="entry name" value="Ammonium_transpt_CS"/>
</dbReference>
<feature type="transmembrane region" description="Helical" evidence="8">
    <location>
        <begin position="40"/>
        <end position="59"/>
    </location>
</feature>
<dbReference type="NCBIfam" id="TIGR00836">
    <property type="entry name" value="amt"/>
    <property type="match status" value="1"/>
</dbReference>
<evidence type="ECO:0000256" key="4">
    <source>
        <dbReference type="ARBA" id="ARBA00022692"/>
    </source>
</evidence>
<comment type="caution">
    <text evidence="11">The sequence shown here is derived from an EMBL/GenBank/DDBJ whole genome shotgun (WGS) entry which is preliminary data.</text>
</comment>
<dbReference type="GO" id="GO:0005886">
    <property type="term" value="C:plasma membrane"/>
    <property type="evidence" value="ECO:0007669"/>
    <property type="project" value="UniProtKB-SubCell"/>
</dbReference>
<feature type="transmembrane region" description="Helical" evidence="8">
    <location>
        <begin position="292"/>
        <end position="312"/>
    </location>
</feature>
<dbReference type="EMBL" id="LGTE01000008">
    <property type="protein sequence ID" value="KNZ69865.1"/>
    <property type="molecule type" value="Genomic_DNA"/>
</dbReference>
<name>A0A0L6W2U8_9FIRM</name>
<keyword evidence="3 8" id="KW-0813">Transport</keyword>
<evidence type="ECO:0000313" key="12">
    <source>
        <dbReference type="Proteomes" id="UP000037175"/>
    </source>
</evidence>